<dbReference type="SUPFAM" id="SSF48425">
    <property type="entry name" value="Sec7 domain"/>
    <property type="match status" value="1"/>
</dbReference>
<evidence type="ECO:0000256" key="1">
    <source>
        <dbReference type="SAM" id="MobiDB-lite"/>
    </source>
</evidence>
<dbReference type="SMART" id="SM00222">
    <property type="entry name" value="Sec7"/>
    <property type="match status" value="1"/>
</dbReference>
<dbReference type="GO" id="GO:0016192">
    <property type="term" value="P:vesicle-mediated transport"/>
    <property type="evidence" value="ECO:0007669"/>
    <property type="project" value="UniProtKB-ARBA"/>
</dbReference>
<dbReference type="CDD" id="cd00171">
    <property type="entry name" value="Sec7"/>
    <property type="match status" value="1"/>
</dbReference>
<dbReference type="VEuPathDB" id="TriTrypDB:BSAL_56875"/>
<dbReference type="EMBL" id="CYKH01000205">
    <property type="protein sequence ID" value="CUE86685.1"/>
    <property type="molecule type" value="Genomic_DNA"/>
</dbReference>
<proteinExistence type="predicted"/>
<feature type="region of interest" description="Disordered" evidence="1">
    <location>
        <begin position="481"/>
        <end position="509"/>
    </location>
</feature>
<dbReference type="OMA" id="IPQIYNF"/>
<dbReference type="InterPro" id="IPR035999">
    <property type="entry name" value="Sec7_dom_sf"/>
</dbReference>
<keyword evidence="4" id="KW-1185">Reference proteome</keyword>
<evidence type="ECO:0000259" key="2">
    <source>
        <dbReference type="PROSITE" id="PS50190"/>
    </source>
</evidence>
<dbReference type="FunFam" id="1.10.1000.11:FF:000002">
    <property type="entry name" value="Cytohesin 1"/>
    <property type="match status" value="1"/>
</dbReference>
<dbReference type="GO" id="GO:0005085">
    <property type="term" value="F:guanyl-nucleotide exchange factor activity"/>
    <property type="evidence" value="ECO:0007669"/>
    <property type="project" value="InterPro"/>
</dbReference>
<dbReference type="PANTHER" id="PTHR10663">
    <property type="entry name" value="GUANYL-NUCLEOTIDE EXCHANGE FACTOR"/>
    <property type="match status" value="1"/>
</dbReference>
<reference evidence="4" key="1">
    <citation type="submission" date="2015-09" db="EMBL/GenBank/DDBJ databases">
        <authorList>
            <consortium name="Pathogen Informatics"/>
        </authorList>
    </citation>
    <scope>NUCLEOTIDE SEQUENCE [LARGE SCALE GENOMIC DNA]</scope>
    <source>
        <strain evidence="4">Lake Konstanz</strain>
    </source>
</reference>
<accession>A0A0S4INU1</accession>
<feature type="region of interest" description="Disordered" evidence="1">
    <location>
        <begin position="1579"/>
        <end position="1599"/>
    </location>
</feature>
<dbReference type="Gene3D" id="1.10.1000.11">
    <property type="entry name" value="Arf Nucleotide-binding Site Opener,domain 2"/>
    <property type="match status" value="1"/>
</dbReference>
<feature type="region of interest" description="Disordered" evidence="1">
    <location>
        <begin position="1204"/>
        <end position="1224"/>
    </location>
</feature>
<dbReference type="PANTHER" id="PTHR10663:SF388">
    <property type="entry name" value="GOLGI-SPECIFIC BREFELDIN A-RESISTANCE GUANINE NUCLEOTIDE EXCHANGE FACTOR 1"/>
    <property type="match status" value="1"/>
</dbReference>
<dbReference type="Proteomes" id="UP000051952">
    <property type="component" value="Unassembled WGS sequence"/>
</dbReference>
<evidence type="ECO:0000313" key="3">
    <source>
        <dbReference type="EMBL" id="CUE86685.1"/>
    </source>
</evidence>
<dbReference type="InterPro" id="IPR000904">
    <property type="entry name" value="Sec7_dom"/>
</dbReference>
<feature type="compositionally biased region" description="Polar residues" evidence="1">
    <location>
        <begin position="1589"/>
        <end position="1599"/>
    </location>
</feature>
<name>A0A0S4INU1_BODSA</name>
<dbReference type="GO" id="GO:0012505">
    <property type="term" value="C:endomembrane system"/>
    <property type="evidence" value="ECO:0007669"/>
    <property type="project" value="UniProtKB-ARBA"/>
</dbReference>
<dbReference type="Pfam" id="PF01369">
    <property type="entry name" value="Sec7"/>
    <property type="match status" value="1"/>
</dbReference>
<sequence length="1743" mass="190382">MHRSRTEDILGLDAKQQWERDRQIVLAQLHNLMLALRSNTKFSSKLRFVQAAMEPQHHLMVLVKNLRESLFSPQMEQLPEEDILKPFCEVALSEETTEPITGVALAAFVTFLDLKCSFLTKASLIRLSDCASNSRSEIADAQSHEAVLARILQVYVGCARHPAAQDLEEGHIIGMLERAYAVSTHGDPSELLRRTAEQAMNDIVTAAFYRIVEECAESGGGLEGTQVYAASSGDLLAATPPPPSHKRIGSPTERDEGSSHIRSGASIIQYICKLIMCRVSLPSSQQSAAVSVAAVQLQGLCLAHTALFILKDALRLPACLPLLRFVRNDLCRSLLSIGTRTDNIIVLSQLLRTAHLVVQFASVTVVPQALSIIKGIHLTPMLATLDGPRTGTGRTPLTGPANNASFASSGSPLSLDEIETREMHEMLIESLLEFCSHHSFGTFCFVHYDLSLHYPPLLEQLAHFLARNCFHNQRGGTAASFPSIAHHSASPSRSSSASPSGSSPTGVIPATGNASTSAAVASSSLRINQINILAFDSLMGLLMSLAERAADGEGTTRGSDAIHAAIQAKLQHKRNIMSFVEKFGREPLKEGVRSFIDAHPTPATLTGWEVGEFLFEHRSVLDKNVLGEFLGELGKEPVKPDAADTEATQTWEAARVDDHKKPGTVRWFERQLRGFLNGFQFENKELLTSIREMVFQMRLPGEAQKIDRVMQAFAEHWYACNKNSAPEINPFRSEDAAFILSFSIIMLNTDLHSGKLEKNLTVEGFRSMNRGIDNGQNVPDAYLDVVFEAVRGEQIIMIDMVREGHAYDSVWKMEMAEAKQQAHDSLLVVGMRGNSAPDLKPFDPFVFRTLWRPVLMGLMSVFEGCSAQFTLDGKSPISDASELHAYLKKRYGKDFAVFDCAVRGLRTLCDLGSTFQVPEAVDHAVLSLLRQVPLSLQNGYSNLQMLGRSPSTLIAIQELFRLIFAHPSAIQDAWRDVATFLHQAFLMGLFSRNWGLPNTSAGGPSTPAALDASVASADSVDLSSSIGNRTYSEAISDQTEAVDGISHVLLCNPGIIGPQSARLQWQQAEANGSWFGGWFSSSSQNESKRKEREVEDTATLHRIAHTFPMIQIVLDTAAGMPDHSFVALVEALCHSACTVGDSPVEGYAASYALHFTLEVVLRDHRRMPLVETIVFDHIRQQLEHVYSKYEAALEASHQAAQSSQSLASAGRATDSQTATTSATATRAVTTMEHWKGSAARMTDAVLRMVCMLSKHPRHHATMLQLLAIMVELPPGIFTSVVAQPMSVALYMCVVERSEAEGVLTFSSADAWNQFLYVIHVVGVMAPFAEVRARMVAVLLSITKFGAYDVIANSQRLAHALIGHALAPAIVSQEIPQDWMSINSFDATPYVSVQTPLRSTKDLLDLRVLEESIPEGLVVVYKRLVGLCRTGKPWEQQHSVASTPSSSSPTGGVSGSLSSSSPWYAAWMFILSGFVTLVISARQPRVASDALLCLQRCVLDSDLLCLPLPAVLELFYQLIFPLTEQLCVTTLESSHTSSPSADASSTTPSRSTASAVASTALSLLSPSVLMSTMFGPLAGPGASRHHSHNPETSTIVASGTNSLRTSEEVQCRAISLLPKVFLHYLYILVQAVPQQSPSGAPVSDLELLWKKLLGTLYAMFTATTINLQHHASKKQQHDDAGMLREAIQENVKNLIYVLTATVQVSEHSGLLAKHPYFWATTIELLKPFDFSDALVQHLKTSGFV</sequence>
<protein>
    <submittedName>
        <fullName evidence="3">Sec7 guanine-nucleotide exchange factor, putative</fullName>
    </submittedName>
</protein>
<dbReference type="OrthoDB" id="430364at2759"/>
<dbReference type="InterPro" id="IPR023394">
    <property type="entry name" value="Sec7_C_sf"/>
</dbReference>
<feature type="domain" description="SEC7" evidence="2">
    <location>
        <begin position="584"/>
        <end position="793"/>
    </location>
</feature>
<evidence type="ECO:0000313" key="4">
    <source>
        <dbReference type="Proteomes" id="UP000051952"/>
    </source>
</evidence>
<dbReference type="GO" id="GO:0032012">
    <property type="term" value="P:regulation of ARF protein signal transduction"/>
    <property type="evidence" value="ECO:0007669"/>
    <property type="project" value="InterPro"/>
</dbReference>
<feature type="region of interest" description="Disordered" evidence="1">
    <location>
        <begin position="237"/>
        <end position="260"/>
    </location>
</feature>
<dbReference type="PROSITE" id="PS50190">
    <property type="entry name" value="SEC7"/>
    <property type="match status" value="1"/>
</dbReference>
<dbReference type="GO" id="GO:0005737">
    <property type="term" value="C:cytoplasm"/>
    <property type="evidence" value="ECO:0007669"/>
    <property type="project" value="UniProtKB-ARBA"/>
</dbReference>
<gene>
    <name evidence="3" type="ORF">BSAL_56875</name>
</gene>
<organism evidence="3 4">
    <name type="scientific">Bodo saltans</name>
    <name type="common">Flagellated protozoan</name>
    <dbReference type="NCBI Taxonomy" id="75058"/>
    <lineage>
        <taxon>Eukaryota</taxon>
        <taxon>Discoba</taxon>
        <taxon>Euglenozoa</taxon>
        <taxon>Kinetoplastea</taxon>
        <taxon>Metakinetoplastina</taxon>
        <taxon>Eubodonida</taxon>
        <taxon>Bodonidae</taxon>
        <taxon>Bodo</taxon>
    </lineage>
</organism>
<dbReference type="Gene3D" id="1.10.220.20">
    <property type="match status" value="1"/>
</dbReference>